<gene>
    <name evidence="2" type="ORF">TeGR_g11085</name>
</gene>
<organism evidence="2 3">
    <name type="scientific">Tetraparma gracilis</name>
    <dbReference type="NCBI Taxonomy" id="2962635"/>
    <lineage>
        <taxon>Eukaryota</taxon>
        <taxon>Sar</taxon>
        <taxon>Stramenopiles</taxon>
        <taxon>Ochrophyta</taxon>
        <taxon>Bolidophyceae</taxon>
        <taxon>Parmales</taxon>
        <taxon>Triparmaceae</taxon>
        <taxon>Tetraparma</taxon>
    </lineage>
</organism>
<keyword evidence="1" id="KW-0472">Membrane</keyword>
<evidence type="ECO:0000256" key="1">
    <source>
        <dbReference type="SAM" id="Phobius"/>
    </source>
</evidence>
<keyword evidence="1" id="KW-1133">Transmembrane helix</keyword>
<protein>
    <recommendedName>
        <fullName evidence="4">Fungal lipase-like domain-containing protein</fullName>
    </recommendedName>
</protein>
<sequence length="525" mass="58984">MPKSAHDQRRLDGTYEVTSGCCSLSTERERVRTSAALNWHLYPPGEAYDDVYDEVLGEAAWDRQDIWDQGQGIYGFGWESSQTPTEQAEAYEVYLRAQQEIFANYLLSDVDTSSWDPRHEPMSRYGEGTQDATGVALGVYEAADGTQMLVFRGSYSHGDFDNILKWMKDWILEKAGDSVIQAWEGIGETFTDEMKSRKGGDLQSRCGMRAGTTLFTNMHNGDLAESVEGVSASDIKKYGYWPITKLMVRSLLPADRDQNLDPTIYISGHSQGGARASLVSMWLEKEDGVAYKTYSLSPLGVQCMSRQLAFLPGSSNGHDYLDDVDPYIRHDQITSYLHPLDIYALNDYQPGKVCQYGNSRFYDEDGTRGSESGGADLLDRFERIVGYSGALLYVDMFTQTPSRIFGQTRFWTHSISWMNVLFSETEFLDEDGETDGGCVWAEIVPESDPDNMCPEGDSDMACNALYIGLPLAIFLVVIIFPTLCCCYFFHCCCFKKHKDGKTHFEKTVVERMQTKKLGAQIAAEN</sequence>
<dbReference type="Proteomes" id="UP001165060">
    <property type="component" value="Unassembled WGS sequence"/>
</dbReference>
<accession>A0ABQ6N3I9</accession>
<comment type="caution">
    <text evidence="2">The sequence shown here is derived from an EMBL/GenBank/DDBJ whole genome shotgun (WGS) entry which is preliminary data.</text>
</comment>
<dbReference type="SUPFAM" id="SSF53474">
    <property type="entry name" value="alpha/beta-Hydrolases"/>
    <property type="match status" value="1"/>
</dbReference>
<name>A0ABQ6N3I9_9STRA</name>
<reference evidence="2 3" key="1">
    <citation type="journal article" date="2023" name="Commun. Biol.">
        <title>Genome analysis of Parmales, the sister group of diatoms, reveals the evolutionary specialization of diatoms from phago-mixotrophs to photoautotrophs.</title>
        <authorList>
            <person name="Ban H."/>
            <person name="Sato S."/>
            <person name="Yoshikawa S."/>
            <person name="Yamada K."/>
            <person name="Nakamura Y."/>
            <person name="Ichinomiya M."/>
            <person name="Sato N."/>
            <person name="Blanc-Mathieu R."/>
            <person name="Endo H."/>
            <person name="Kuwata A."/>
            <person name="Ogata H."/>
        </authorList>
    </citation>
    <scope>NUCLEOTIDE SEQUENCE [LARGE SCALE GENOMIC DNA]</scope>
</reference>
<evidence type="ECO:0008006" key="4">
    <source>
        <dbReference type="Google" id="ProtNLM"/>
    </source>
</evidence>
<dbReference type="Gene3D" id="3.40.50.1820">
    <property type="entry name" value="alpha/beta hydrolase"/>
    <property type="match status" value="1"/>
</dbReference>
<keyword evidence="3" id="KW-1185">Reference proteome</keyword>
<dbReference type="EMBL" id="BRYB01000851">
    <property type="protein sequence ID" value="GMI38942.1"/>
    <property type="molecule type" value="Genomic_DNA"/>
</dbReference>
<keyword evidence="1" id="KW-0812">Transmembrane</keyword>
<evidence type="ECO:0000313" key="3">
    <source>
        <dbReference type="Proteomes" id="UP001165060"/>
    </source>
</evidence>
<proteinExistence type="predicted"/>
<dbReference type="InterPro" id="IPR029058">
    <property type="entry name" value="AB_hydrolase_fold"/>
</dbReference>
<evidence type="ECO:0000313" key="2">
    <source>
        <dbReference type="EMBL" id="GMI38942.1"/>
    </source>
</evidence>
<feature type="transmembrane region" description="Helical" evidence="1">
    <location>
        <begin position="464"/>
        <end position="489"/>
    </location>
</feature>